<dbReference type="PANTHER" id="PTHR44688">
    <property type="entry name" value="DNA-BINDING TRANSCRIPTIONAL ACTIVATOR DEVR_DOSR"/>
    <property type="match status" value="1"/>
</dbReference>
<dbReference type="SMART" id="SM00421">
    <property type="entry name" value="HTH_LUXR"/>
    <property type="match status" value="1"/>
</dbReference>
<proteinExistence type="predicted"/>
<organism evidence="5 6">
    <name type="scientific">Streptomyces amritsarensis</name>
    <dbReference type="NCBI Taxonomy" id="681158"/>
    <lineage>
        <taxon>Bacteria</taxon>
        <taxon>Bacillati</taxon>
        <taxon>Actinomycetota</taxon>
        <taxon>Actinomycetes</taxon>
        <taxon>Kitasatosporales</taxon>
        <taxon>Streptomycetaceae</taxon>
        <taxon>Streptomyces</taxon>
    </lineage>
</organism>
<name>A0ABX3FXR8_9ACTN</name>
<keyword evidence="2" id="KW-0238">DNA-binding</keyword>
<dbReference type="InterPro" id="IPR016032">
    <property type="entry name" value="Sig_transdc_resp-reg_C-effctor"/>
</dbReference>
<dbReference type="SUPFAM" id="SSF46894">
    <property type="entry name" value="C-terminal effector domain of the bipartite response regulators"/>
    <property type="match status" value="1"/>
</dbReference>
<accession>A0ABX3FXR8</accession>
<keyword evidence="3" id="KW-0804">Transcription</keyword>
<protein>
    <recommendedName>
        <fullName evidence="4">HTH luxR-type domain-containing protein</fullName>
    </recommendedName>
</protein>
<dbReference type="Proteomes" id="UP000187151">
    <property type="component" value="Unassembled WGS sequence"/>
</dbReference>
<dbReference type="EMBL" id="MQUR01000060">
    <property type="protein sequence ID" value="OLZ62260.1"/>
    <property type="molecule type" value="Genomic_DNA"/>
</dbReference>
<reference evidence="5 6" key="1">
    <citation type="submission" date="2016-01" db="EMBL/GenBank/DDBJ databases">
        <title>Streptomyces amritsarensis strain MTCC 11845 genome sequencing and assembly.</title>
        <authorList>
            <person name="Sharma D."/>
            <person name="Nair G.R."/>
            <person name="Kaur G."/>
            <person name="Manhas R.K."/>
            <person name="Mayilraj S."/>
        </authorList>
    </citation>
    <scope>NUCLEOTIDE SEQUENCE [LARGE SCALE GENOMIC DNA]</scope>
    <source>
        <strain evidence="5 6">MTCC 11845</strain>
    </source>
</reference>
<dbReference type="Gene3D" id="3.40.50.2300">
    <property type="match status" value="1"/>
</dbReference>
<dbReference type="CDD" id="cd06170">
    <property type="entry name" value="LuxR_C_like"/>
    <property type="match status" value="1"/>
</dbReference>
<evidence type="ECO:0000313" key="5">
    <source>
        <dbReference type="EMBL" id="OLZ62260.1"/>
    </source>
</evidence>
<gene>
    <name evidence="5" type="ORF">AVW11_23325</name>
</gene>
<evidence type="ECO:0000259" key="4">
    <source>
        <dbReference type="PROSITE" id="PS50043"/>
    </source>
</evidence>
<dbReference type="Pfam" id="PF00196">
    <property type="entry name" value="GerE"/>
    <property type="match status" value="1"/>
</dbReference>
<dbReference type="InterPro" id="IPR000792">
    <property type="entry name" value="Tscrpt_reg_LuxR_C"/>
</dbReference>
<keyword evidence="6" id="KW-1185">Reference proteome</keyword>
<evidence type="ECO:0000256" key="1">
    <source>
        <dbReference type="ARBA" id="ARBA00023015"/>
    </source>
</evidence>
<evidence type="ECO:0000313" key="6">
    <source>
        <dbReference type="Proteomes" id="UP000187151"/>
    </source>
</evidence>
<feature type="domain" description="HTH luxR-type" evidence="4">
    <location>
        <begin position="89"/>
        <end position="154"/>
    </location>
</feature>
<comment type="caution">
    <text evidence="5">The sequence shown here is derived from an EMBL/GenBank/DDBJ whole genome shotgun (WGS) entry which is preliminary data.</text>
</comment>
<dbReference type="PANTHER" id="PTHR44688:SF16">
    <property type="entry name" value="DNA-BINDING TRANSCRIPTIONAL ACTIVATOR DEVR_DOSR"/>
    <property type="match status" value="1"/>
</dbReference>
<evidence type="ECO:0000256" key="2">
    <source>
        <dbReference type="ARBA" id="ARBA00023125"/>
    </source>
</evidence>
<dbReference type="PROSITE" id="PS50043">
    <property type="entry name" value="HTH_LUXR_2"/>
    <property type="match status" value="1"/>
</dbReference>
<sequence>MVEAGVLNAEPSLALRGTRLIVLVSGQSDAFWPSSAHTQVAGIIGRDDPDRGYVAAVREVLSGRGWVSPELVPALLSGRMSHPRATEPPVEEVGRLTDRERGVARLVAEGFSNSEIAEQLIIERSTVKFHVSNVLRKLRCRDRSQVAALWYSHAPSVGIAA</sequence>
<dbReference type="PROSITE" id="PS00622">
    <property type="entry name" value="HTH_LUXR_1"/>
    <property type="match status" value="1"/>
</dbReference>
<keyword evidence="1" id="KW-0805">Transcription regulation</keyword>
<dbReference type="PRINTS" id="PR00038">
    <property type="entry name" value="HTHLUXR"/>
</dbReference>
<evidence type="ECO:0000256" key="3">
    <source>
        <dbReference type="ARBA" id="ARBA00023163"/>
    </source>
</evidence>